<organism evidence="1">
    <name type="scientific">Tetraselmis sp. GSL018</name>
    <dbReference type="NCBI Taxonomy" id="582737"/>
    <lineage>
        <taxon>Eukaryota</taxon>
        <taxon>Viridiplantae</taxon>
        <taxon>Chlorophyta</taxon>
        <taxon>core chlorophytes</taxon>
        <taxon>Chlorodendrophyceae</taxon>
        <taxon>Chlorodendrales</taxon>
        <taxon>Chlorodendraceae</taxon>
        <taxon>Tetraselmis</taxon>
    </lineage>
</organism>
<reference evidence="1" key="1">
    <citation type="submission" date="2014-05" db="EMBL/GenBank/DDBJ databases">
        <title>The transcriptome of the halophilic microalga Tetraselmis sp. GSL018 isolated from the Great Salt Lake, Utah.</title>
        <authorList>
            <person name="Jinkerson R.E."/>
            <person name="D'Adamo S."/>
            <person name="Posewitz M.C."/>
        </authorList>
    </citation>
    <scope>NUCLEOTIDE SEQUENCE</scope>
    <source>
        <strain evidence="1">GSL018</strain>
    </source>
</reference>
<accession>A0A061RAB2</accession>
<evidence type="ECO:0000313" key="1">
    <source>
        <dbReference type="EMBL" id="JAC68933.1"/>
    </source>
</evidence>
<protein>
    <submittedName>
        <fullName evidence="1">Alpha--sialyltransferase st3gal i-r2</fullName>
    </submittedName>
</protein>
<dbReference type="Gene3D" id="3.90.1480.20">
    <property type="entry name" value="Glycosyl transferase family 29"/>
    <property type="match status" value="1"/>
</dbReference>
<dbReference type="AlphaFoldDB" id="A0A061RAB2"/>
<keyword evidence="1" id="KW-0328">Glycosyltransferase</keyword>
<sequence>MILNKMGGYSAMVRERFKWYKMAGGGSRNHPSGGFARPFALLASGLCTRVDLYGFSARPSGKYFNKNAKVLRTHLIKFEHWVYRYLMSVGKLCVYGD</sequence>
<gene>
    <name evidence="1" type="ORF">TSPGSL018_7591</name>
</gene>
<dbReference type="InterPro" id="IPR038578">
    <property type="entry name" value="GT29-like_sf"/>
</dbReference>
<proteinExistence type="predicted"/>
<dbReference type="GO" id="GO:0016757">
    <property type="term" value="F:glycosyltransferase activity"/>
    <property type="evidence" value="ECO:0007669"/>
    <property type="project" value="UniProtKB-KW"/>
</dbReference>
<name>A0A061RAB2_9CHLO</name>
<dbReference type="EMBL" id="GBEZ01017396">
    <property type="protein sequence ID" value="JAC68933.1"/>
    <property type="molecule type" value="Transcribed_RNA"/>
</dbReference>
<keyword evidence="1" id="KW-0808">Transferase</keyword>